<keyword evidence="3" id="KW-1185">Reference proteome</keyword>
<evidence type="ECO:0000256" key="1">
    <source>
        <dbReference type="SAM" id="SignalP"/>
    </source>
</evidence>
<gene>
    <name evidence="2" type="ORF">KP509_04G018700</name>
</gene>
<dbReference type="AlphaFoldDB" id="A0A8T2UT74"/>
<protein>
    <recommendedName>
        <fullName evidence="4">Secreted protein</fullName>
    </recommendedName>
</protein>
<proteinExistence type="predicted"/>
<dbReference type="EMBL" id="CM035409">
    <property type="protein sequence ID" value="KAH7438522.1"/>
    <property type="molecule type" value="Genomic_DNA"/>
</dbReference>
<evidence type="ECO:0000313" key="3">
    <source>
        <dbReference type="Proteomes" id="UP000825935"/>
    </source>
</evidence>
<name>A0A8T2UT74_CERRI</name>
<keyword evidence="1" id="KW-0732">Signal</keyword>
<dbReference type="Proteomes" id="UP000825935">
    <property type="component" value="Chromosome 4"/>
</dbReference>
<sequence>MLDKWFLLPFMFVLSNWINSVNHPKGSFNGKNWNNSTESTSTKHAHHNDARVHMMAHVQILNLLIMAQNKFIKLFRCDKVRSWINSSESPSRILQ</sequence>
<evidence type="ECO:0000313" key="2">
    <source>
        <dbReference type="EMBL" id="KAH7438522.1"/>
    </source>
</evidence>
<organism evidence="2 3">
    <name type="scientific">Ceratopteris richardii</name>
    <name type="common">Triangle waterfern</name>
    <dbReference type="NCBI Taxonomy" id="49495"/>
    <lineage>
        <taxon>Eukaryota</taxon>
        <taxon>Viridiplantae</taxon>
        <taxon>Streptophyta</taxon>
        <taxon>Embryophyta</taxon>
        <taxon>Tracheophyta</taxon>
        <taxon>Polypodiopsida</taxon>
        <taxon>Polypodiidae</taxon>
        <taxon>Polypodiales</taxon>
        <taxon>Pteridineae</taxon>
        <taxon>Pteridaceae</taxon>
        <taxon>Parkerioideae</taxon>
        <taxon>Ceratopteris</taxon>
    </lineage>
</organism>
<reference evidence="2" key="1">
    <citation type="submission" date="2021-08" db="EMBL/GenBank/DDBJ databases">
        <title>WGS assembly of Ceratopteris richardii.</title>
        <authorList>
            <person name="Marchant D.B."/>
            <person name="Chen G."/>
            <person name="Jenkins J."/>
            <person name="Shu S."/>
            <person name="Leebens-Mack J."/>
            <person name="Grimwood J."/>
            <person name="Schmutz J."/>
            <person name="Soltis P."/>
            <person name="Soltis D."/>
            <person name="Chen Z.-H."/>
        </authorList>
    </citation>
    <scope>NUCLEOTIDE SEQUENCE</scope>
    <source>
        <strain evidence="2">Whitten #5841</strain>
        <tissue evidence="2">Leaf</tissue>
    </source>
</reference>
<accession>A0A8T2UT74</accession>
<feature type="chain" id="PRO_5035773327" description="Secreted protein" evidence="1">
    <location>
        <begin position="16"/>
        <end position="95"/>
    </location>
</feature>
<comment type="caution">
    <text evidence="2">The sequence shown here is derived from an EMBL/GenBank/DDBJ whole genome shotgun (WGS) entry which is preliminary data.</text>
</comment>
<evidence type="ECO:0008006" key="4">
    <source>
        <dbReference type="Google" id="ProtNLM"/>
    </source>
</evidence>
<feature type="signal peptide" evidence="1">
    <location>
        <begin position="1"/>
        <end position="15"/>
    </location>
</feature>